<dbReference type="EMBL" id="CAXDID020000216">
    <property type="protein sequence ID" value="CAL6057829.1"/>
    <property type="molecule type" value="Genomic_DNA"/>
</dbReference>
<evidence type="ECO:0000313" key="2">
    <source>
        <dbReference type="EMBL" id="CAL6057829.1"/>
    </source>
</evidence>
<keyword evidence="3" id="KW-1185">Reference proteome</keyword>
<organism evidence="2 3">
    <name type="scientific">Hexamita inflata</name>
    <dbReference type="NCBI Taxonomy" id="28002"/>
    <lineage>
        <taxon>Eukaryota</taxon>
        <taxon>Metamonada</taxon>
        <taxon>Diplomonadida</taxon>
        <taxon>Hexamitidae</taxon>
        <taxon>Hexamitinae</taxon>
        <taxon>Hexamita</taxon>
    </lineage>
</organism>
<dbReference type="Proteomes" id="UP001642409">
    <property type="component" value="Unassembled WGS sequence"/>
</dbReference>
<name>A0ABP1KCN8_9EUKA</name>
<protein>
    <submittedName>
        <fullName evidence="2">Hypothetical_protein</fullName>
    </submittedName>
</protein>
<accession>A0ABP1KCN8</accession>
<reference evidence="2 3" key="1">
    <citation type="submission" date="2024-07" db="EMBL/GenBank/DDBJ databases">
        <authorList>
            <person name="Akdeniz Z."/>
        </authorList>
    </citation>
    <scope>NUCLEOTIDE SEQUENCE [LARGE SCALE GENOMIC DNA]</scope>
</reference>
<sequence>MYTLIFWFVWIPDIYHSTMLRAEGRPREGDDRRWRDQLPGVPNSQLHSIASTTQRKLGTVREVRAALDRLVRIRPPGTARRGPPDAPVLPEAGRAPSPPQG</sequence>
<feature type="compositionally biased region" description="Basic and acidic residues" evidence="1">
    <location>
        <begin position="24"/>
        <end position="36"/>
    </location>
</feature>
<comment type="caution">
    <text evidence="2">The sequence shown here is derived from an EMBL/GenBank/DDBJ whole genome shotgun (WGS) entry which is preliminary data.</text>
</comment>
<feature type="region of interest" description="Disordered" evidence="1">
    <location>
        <begin position="24"/>
        <end position="45"/>
    </location>
</feature>
<feature type="region of interest" description="Disordered" evidence="1">
    <location>
        <begin position="73"/>
        <end position="101"/>
    </location>
</feature>
<gene>
    <name evidence="2" type="ORF">HINF_LOCUS47719</name>
</gene>
<evidence type="ECO:0000256" key="1">
    <source>
        <dbReference type="SAM" id="MobiDB-lite"/>
    </source>
</evidence>
<evidence type="ECO:0000313" key="3">
    <source>
        <dbReference type="Proteomes" id="UP001642409"/>
    </source>
</evidence>
<proteinExistence type="predicted"/>